<dbReference type="InterPro" id="IPR017938">
    <property type="entry name" value="Riboflavin_synthase-like_b-brl"/>
</dbReference>
<dbReference type="InterPro" id="IPR039261">
    <property type="entry name" value="FNR_nucleotide-bd"/>
</dbReference>
<dbReference type="Proteomes" id="UP000275356">
    <property type="component" value="Unassembled WGS sequence"/>
</dbReference>
<dbReference type="Gene3D" id="3.40.50.80">
    <property type="entry name" value="Nucleotide-binding domain of ferredoxin-NADP reductase (FNR) module"/>
    <property type="match status" value="1"/>
</dbReference>
<evidence type="ECO:0000313" key="2">
    <source>
        <dbReference type="EMBL" id="ROR96588.1"/>
    </source>
</evidence>
<comment type="caution">
    <text evidence="2">The sequence shown here is derived from an EMBL/GenBank/DDBJ whole genome shotgun (WGS) entry which is preliminary data.</text>
</comment>
<organism evidence="2 3">
    <name type="scientific">Salana multivorans</name>
    <dbReference type="NCBI Taxonomy" id="120377"/>
    <lineage>
        <taxon>Bacteria</taxon>
        <taxon>Bacillati</taxon>
        <taxon>Actinomycetota</taxon>
        <taxon>Actinomycetes</taxon>
        <taxon>Micrococcales</taxon>
        <taxon>Beutenbergiaceae</taxon>
        <taxon>Salana</taxon>
    </lineage>
</organism>
<feature type="domain" description="FAD-binding FR-type" evidence="1">
    <location>
        <begin position="10"/>
        <end position="143"/>
    </location>
</feature>
<dbReference type="Pfam" id="PF08021">
    <property type="entry name" value="FAD_binding_9"/>
    <property type="match status" value="1"/>
</dbReference>
<evidence type="ECO:0000259" key="1">
    <source>
        <dbReference type="PROSITE" id="PS51384"/>
    </source>
</evidence>
<proteinExistence type="predicted"/>
<dbReference type="OrthoDB" id="3291337at2"/>
<sequence length="266" mass="29154">MGFDDGRRTTGMYTATVLRTERITPHMVRVTFSGDDLARLPQRGYDHWFRLFLPRSDGRTDFAAVPEGFGVGGYLRYLTARSGTRPPVRNYTVRAHRPEVGELDVDFVAHGDEGIAGPWAQRAQPGERIALIDQGRGFDPVEDADMVLLVGDESALPAVAGILRDLPREAAGLAIIEIPDPADRQDVAAPDGVEVRWLARADPHDRPGLLALDAVRAWTPEHPATLHAYLAGEQQLVAESRRHLVAAGVPKARIAFTGYWRVGRAG</sequence>
<dbReference type="InterPro" id="IPR013113">
    <property type="entry name" value="SIP_FAD-bd"/>
</dbReference>
<dbReference type="GO" id="GO:0016491">
    <property type="term" value="F:oxidoreductase activity"/>
    <property type="evidence" value="ECO:0007669"/>
    <property type="project" value="InterPro"/>
</dbReference>
<dbReference type="EMBL" id="RKHQ01000001">
    <property type="protein sequence ID" value="ROR96588.1"/>
    <property type="molecule type" value="Genomic_DNA"/>
</dbReference>
<dbReference type="CDD" id="cd06193">
    <property type="entry name" value="siderophore_interacting"/>
    <property type="match status" value="1"/>
</dbReference>
<dbReference type="Pfam" id="PF04954">
    <property type="entry name" value="SIP"/>
    <property type="match status" value="1"/>
</dbReference>
<keyword evidence="3" id="KW-1185">Reference proteome</keyword>
<dbReference type="Gene3D" id="2.40.30.10">
    <property type="entry name" value="Translation factors"/>
    <property type="match status" value="1"/>
</dbReference>
<gene>
    <name evidence="2" type="ORF">EDD28_1173</name>
</gene>
<dbReference type="InterPro" id="IPR007037">
    <property type="entry name" value="SIP_rossman_dom"/>
</dbReference>
<dbReference type="RefSeq" id="WP_123738747.1">
    <property type="nucleotide sequence ID" value="NZ_RKHQ01000001.1"/>
</dbReference>
<dbReference type="AlphaFoldDB" id="A0A3N2DAC6"/>
<dbReference type="InterPro" id="IPR039374">
    <property type="entry name" value="SIP_fam"/>
</dbReference>
<reference evidence="2 3" key="1">
    <citation type="submission" date="2018-11" db="EMBL/GenBank/DDBJ databases">
        <title>Sequencing the genomes of 1000 actinobacteria strains.</title>
        <authorList>
            <person name="Klenk H.-P."/>
        </authorList>
    </citation>
    <scope>NUCLEOTIDE SEQUENCE [LARGE SCALE GENOMIC DNA]</scope>
    <source>
        <strain evidence="2 3">DSM 13521</strain>
    </source>
</reference>
<dbReference type="SUPFAM" id="SSF63380">
    <property type="entry name" value="Riboflavin synthase domain-like"/>
    <property type="match status" value="1"/>
</dbReference>
<dbReference type="InterPro" id="IPR017927">
    <property type="entry name" value="FAD-bd_FR_type"/>
</dbReference>
<dbReference type="PANTHER" id="PTHR30157:SF0">
    <property type="entry name" value="NADPH-DEPENDENT FERRIC-CHELATE REDUCTASE"/>
    <property type="match status" value="1"/>
</dbReference>
<dbReference type="PROSITE" id="PS51384">
    <property type="entry name" value="FAD_FR"/>
    <property type="match status" value="1"/>
</dbReference>
<accession>A0A3N2DAC6</accession>
<protein>
    <submittedName>
        <fullName evidence="2">NADPH-dependent ferric siderophore reductase</fullName>
    </submittedName>
</protein>
<dbReference type="PANTHER" id="PTHR30157">
    <property type="entry name" value="FERRIC REDUCTASE, NADPH-DEPENDENT"/>
    <property type="match status" value="1"/>
</dbReference>
<name>A0A3N2DAC6_9MICO</name>
<evidence type="ECO:0000313" key="3">
    <source>
        <dbReference type="Proteomes" id="UP000275356"/>
    </source>
</evidence>